<accession>A0A8J4GU06</accession>
<proteinExistence type="predicted"/>
<comment type="caution">
    <text evidence="1">The sequence shown here is derived from an EMBL/GenBank/DDBJ whole genome shotgun (WGS) entry which is preliminary data.</text>
</comment>
<organism evidence="1 2">
    <name type="scientific">Volvox reticuliferus</name>
    <dbReference type="NCBI Taxonomy" id="1737510"/>
    <lineage>
        <taxon>Eukaryota</taxon>
        <taxon>Viridiplantae</taxon>
        <taxon>Chlorophyta</taxon>
        <taxon>core chlorophytes</taxon>
        <taxon>Chlorophyceae</taxon>
        <taxon>CS clade</taxon>
        <taxon>Chlamydomonadales</taxon>
        <taxon>Volvocaceae</taxon>
        <taxon>Volvox</taxon>
    </lineage>
</organism>
<name>A0A8J4GU06_9CHLO</name>
<dbReference type="EMBL" id="BNCQ01000054">
    <property type="protein sequence ID" value="GIM14006.1"/>
    <property type="molecule type" value="Genomic_DNA"/>
</dbReference>
<dbReference type="AlphaFoldDB" id="A0A8J4GU06"/>
<evidence type="ECO:0000313" key="2">
    <source>
        <dbReference type="Proteomes" id="UP000722791"/>
    </source>
</evidence>
<dbReference type="Proteomes" id="UP000722791">
    <property type="component" value="Unassembled WGS sequence"/>
</dbReference>
<reference evidence="1" key="1">
    <citation type="journal article" date="2021" name="Proc. Natl. Acad. Sci. U.S.A.">
        <title>Three genomes in the algal genus Volvox reveal the fate of a haploid sex-determining region after a transition to homothallism.</title>
        <authorList>
            <person name="Yamamoto K."/>
            <person name="Hamaji T."/>
            <person name="Kawai-Toyooka H."/>
            <person name="Matsuzaki R."/>
            <person name="Takahashi F."/>
            <person name="Nishimura Y."/>
            <person name="Kawachi M."/>
            <person name="Noguchi H."/>
            <person name="Minakuchi Y."/>
            <person name="Umen J.G."/>
            <person name="Toyoda A."/>
            <person name="Nozaki H."/>
        </authorList>
    </citation>
    <scope>NUCLEOTIDE SEQUENCE</scope>
    <source>
        <strain evidence="1">NIES-3785</strain>
    </source>
</reference>
<feature type="non-terminal residue" evidence="1">
    <location>
        <position position="105"/>
    </location>
</feature>
<protein>
    <submittedName>
        <fullName evidence="1">Uncharacterized protein</fullName>
    </submittedName>
</protein>
<gene>
    <name evidence="1" type="ORF">Vretimale_17023</name>
</gene>
<sequence length="105" mass="11686">MYNTHILFKKIFLDTENFVWNILNACSQAKSLVLDGLQLKNANTFDMSFTIFITWSGRTTTISLPVADPALDELGMSIEKQLGASFETIKLLVPGRKGYIAPATQ</sequence>
<evidence type="ECO:0000313" key="1">
    <source>
        <dbReference type="EMBL" id="GIM14006.1"/>
    </source>
</evidence>